<dbReference type="PANTHER" id="PTHR45943">
    <property type="entry name" value="E3 UBIQUITIN-PROTEIN LIGASE MYCBP2"/>
    <property type="match status" value="1"/>
</dbReference>
<organism evidence="1 2">
    <name type="scientific">Timema podura</name>
    <name type="common">Walking stick</name>
    <dbReference type="NCBI Taxonomy" id="61482"/>
    <lineage>
        <taxon>Eukaryota</taxon>
        <taxon>Metazoa</taxon>
        <taxon>Ecdysozoa</taxon>
        <taxon>Arthropoda</taxon>
        <taxon>Hexapoda</taxon>
        <taxon>Insecta</taxon>
        <taxon>Pterygota</taxon>
        <taxon>Neoptera</taxon>
        <taxon>Polyneoptera</taxon>
        <taxon>Phasmatodea</taxon>
        <taxon>Timematodea</taxon>
        <taxon>Timematoidea</taxon>
        <taxon>Timematidae</taxon>
        <taxon>Timema</taxon>
    </lineage>
</organism>
<name>A0ABN7PJQ7_TIMPD</name>
<sequence>MTCLLCTLMKSCATMFDHDELKTKHMYLVFQIVGVGLRSVFELIRESRSSHPLLCTKALKALLDVIQGQTPEGLKSEPTEVIDPLFDLLLDLATSHGPESAAANDGSHLTAVACACLLSLVVVRGDTGKLLSATAALLMCPRALAAQNIHMPGVLTSIQRSVHGVLLGKVVRPDWITHGVPKTSCIDSFHVKIGTDAHNLSSSRSLASDGQYIYLYSSRGLYKVGSGYGGTIKGHIYLHRADFYIDDKGWLGFANVRS</sequence>
<dbReference type="PANTHER" id="PTHR45943:SF1">
    <property type="entry name" value="E3 UBIQUITIN-PROTEIN LIGASE MYCBP2"/>
    <property type="match status" value="1"/>
</dbReference>
<evidence type="ECO:0008006" key="3">
    <source>
        <dbReference type="Google" id="ProtNLM"/>
    </source>
</evidence>
<keyword evidence="2" id="KW-1185">Reference proteome</keyword>
<reference evidence="1" key="1">
    <citation type="submission" date="2021-03" db="EMBL/GenBank/DDBJ databases">
        <authorList>
            <person name="Tran Van P."/>
        </authorList>
    </citation>
    <scope>NUCLEOTIDE SEQUENCE</scope>
</reference>
<evidence type="ECO:0000313" key="2">
    <source>
        <dbReference type="Proteomes" id="UP001153148"/>
    </source>
</evidence>
<evidence type="ECO:0000313" key="1">
    <source>
        <dbReference type="EMBL" id="CAG2066933.1"/>
    </source>
</evidence>
<accession>A0ABN7PJQ7</accession>
<comment type="caution">
    <text evidence="1">The sequence shown here is derived from an EMBL/GenBank/DDBJ whole genome shotgun (WGS) entry which is preliminary data.</text>
</comment>
<dbReference type="Proteomes" id="UP001153148">
    <property type="component" value="Unassembled WGS sequence"/>
</dbReference>
<protein>
    <recommendedName>
        <fullName evidence="3">E3 ubiquitin-protein ligase MYCBP2-like</fullName>
    </recommendedName>
</protein>
<gene>
    <name evidence="1" type="ORF">TPAB3V08_LOCUS13876</name>
</gene>
<proteinExistence type="predicted"/>
<dbReference type="EMBL" id="CAJPIN010060962">
    <property type="protein sequence ID" value="CAG2066933.1"/>
    <property type="molecule type" value="Genomic_DNA"/>
</dbReference>